<dbReference type="EMBL" id="JARFPL010000028">
    <property type="protein sequence ID" value="MDF0593729.1"/>
    <property type="molecule type" value="Genomic_DNA"/>
</dbReference>
<dbReference type="PROSITE" id="PS00198">
    <property type="entry name" value="4FE4S_FER_1"/>
    <property type="match status" value="1"/>
</dbReference>
<gene>
    <name evidence="2" type="ORF">P0O24_09045</name>
</gene>
<evidence type="ECO:0000313" key="2">
    <source>
        <dbReference type="EMBL" id="MDF0593729.1"/>
    </source>
</evidence>
<organism evidence="2 3">
    <name type="scientific">Candidatus Methanocrinis alkalitolerans</name>
    <dbReference type="NCBI Taxonomy" id="3033395"/>
    <lineage>
        <taxon>Archaea</taxon>
        <taxon>Methanobacteriati</taxon>
        <taxon>Methanobacteriota</taxon>
        <taxon>Stenosarchaea group</taxon>
        <taxon>Methanomicrobia</taxon>
        <taxon>Methanotrichales</taxon>
        <taxon>Methanotrichaceae</taxon>
        <taxon>Methanocrinis</taxon>
    </lineage>
</organism>
<dbReference type="Pfam" id="PF17179">
    <property type="entry name" value="Fer4_22"/>
    <property type="match status" value="1"/>
</dbReference>
<comment type="caution">
    <text evidence="2">The sequence shown here is derived from an EMBL/GenBank/DDBJ whole genome shotgun (WGS) entry which is preliminary data.</text>
</comment>
<dbReference type="PANTHER" id="PTHR40447:SF1">
    <property type="entry name" value="ANAEROBIC SULFITE REDUCTASE SUBUNIT A"/>
    <property type="match status" value="1"/>
</dbReference>
<reference evidence="2 3" key="1">
    <citation type="submission" date="2023-03" db="EMBL/GenBank/DDBJ databases">
        <title>Whole genome sequencing of Methanotrichaceae archaeon M04Ac.</title>
        <authorList>
            <person name="Khomyakova M.A."/>
            <person name="Merkel A.Y."/>
            <person name="Slobodkin A.I."/>
        </authorList>
    </citation>
    <scope>NUCLEOTIDE SEQUENCE [LARGE SCALE GENOMIC DNA]</scope>
    <source>
        <strain evidence="2 3">M04Ac</strain>
    </source>
</reference>
<dbReference type="Proteomes" id="UP001215956">
    <property type="component" value="Unassembled WGS sequence"/>
</dbReference>
<dbReference type="RefSeq" id="WP_316969431.1">
    <property type="nucleotide sequence ID" value="NZ_JARFPL010000028.1"/>
</dbReference>
<keyword evidence="3" id="KW-1185">Reference proteome</keyword>
<accession>A0ABT5XG88</accession>
<protein>
    <submittedName>
        <fullName evidence="2">4Fe-4S dicluster domain-containing protein</fullName>
    </submittedName>
</protein>
<sequence>MTGTSAFFLRREDLVPLLEELAETLEVVAPVLVEGEAAFATWRGGALALDDKNPLASPMEFFLPKKEVLFRYVQYSGRYTFSEDPPRARLIFGMRPCDLQALKVIDGIFGAELPDIPYAGRRRSTIIVALNCTSPGEGCFCRSMGSGPGAEGGYDLLLTDLGRGYLVEPGSPAGVYILRAHQRHFEEADPEDQREKERLLALAGEEIIKRGPSLNPEKIREAIDGVDWEEAGRRCLACGGCSLVCPVCHCFSVLDQGVPDGERLRCRDTCILSGFSRMTSGANPRPALGERLRHWYLDKFVYIPEKTGLFGCVGCGRCSRVCLGEVDRWSLFKEAAE</sequence>
<feature type="domain" description="4Fe-4S ferredoxin-type" evidence="1">
    <location>
        <begin position="224"/>
        <end position="256"/>
    </location>
</feature>
<evidence type="ECO:0000313" key="3">
    <source>
        <dbReference type="Proteomes" id="UP001215956"/>
    </source>
</evidence>
<dbReference type="PANTHER" id="PTHR40447">
    <property type="entry name" value="ANAEROBIC SULFITE REDUCTASE SUBUNIT A"/>
    <property type="match status" value="1"/>
</dbReference>
<name>A0ABT5XG88_9EURY</name>
<dbReference type="InterPro" id="IPR017896">
    <property type="entry name" value="4Fe4S_Fe-S-bd"/>
</dbReference>
<dbReference type="InterPro" id="IPR017900">
    <property type="entry name" value="4Fe4S_Fe_S_CS"/>
</dbReference>
<evidence type="ECO:0000259" key="1">
    <source>
        <dbReference type="PROSITE" id="PS51379"/>
    </source>
</evidence>
<dbReference type="PROSITE" id="PS51379">
    <property type="entry name" value="4FE4S_FER_2"/>
    <property type="match status" value="1"/>
</dbReference>
<proteinExistence type="predicted"/>
<dbReference type="SUPFAM" id="SSF46548">
    <property type="entry name" value="alpha-helical ferredoxin"/>
    <property type="match status" value="1"/>
</dbReference>